<keyword evidence="3" id="KW-1185">Reference proteome</keyword>
<proteinExistence type="predicted"/>
<name>A0A6A6FGU7_9PEZI</name>
<sequence>MNVACPQQLQQHTIEASVHWLCTAIQQPGQFGGTSTPQYLRAIAINAGQEAIRSVQTPLNSLITDPIFLYAILTAALFSMAGALAKHVLDTRREARVARIREACEKGVAGIVEDGKCSRLVVVLKIMEDISA</sequence>
<protein>
    <submittedName>
        <fullName evidence="2">Uncharacterized protein</fullName>
    </submittedName>
</protein>
<evidence type="ECO:0000313" key="3">
    <source>
        <dbReference type="Proteomes" id="UP000799539"/>
    </source>
</evidence>
<dbReference type="EMBL" id="ML992672">
    <property type="protein sequence ID" value="KAF2212687.1"/>
    <property type="molecule type" value="Genomic_DNA"/>
</dbReference>
<feature type="transmembrane region" description="Helical" evidence="1">
    <location>
        <begin position="67"/>
        <end position="89"/>
    </location>
</feature>
<dbReference type="AlphaFoldDB" id="A0A6A6FGU7"/>
<keyword evidence="1" id="KW-0812">Transmembrane</keyword>
<organism evidence="2 3">
    <name type="scientific">Cercospora zeae-maydis SCOH1-5</name>
    <dbReference type="NCBI Taxonomy" id="717836"/>
    <lineage>
        <taxon>Eukaryota</taxon>
        <taxon>Fungi</taxon>
        <taxon>Dikarya</taxon>
        <taxon>Ascomycota</taxon>
        <taxon>Pezizomycotina</taxon>
        <taxon>Dothideomycetes</taxon>
        <taxon>Dothideomycetidae</taxon>
        <taxon>Mycosphaerellales</taxon>
        <taxon>Mycosphaerellaceae</taxon>
        <taxon>Cercospora</taxon>
    </lineage>
</organism>
<reference evidence="2" key="1">
    <citation type="journal article" date="2020" name="Stud. Mycol.">
        <title>101 Dothideomycetes genomes: a test case for predicting lifestyles and emergence of pathogens.</title>
        <authorList>
            <person name="Haridas S."/>
            <person name="Albert R."/>
            <person name="Binder M."/>
            <person name="Bloem J."/>
            <person name="Labutti K."/>
            <person name="Salamov A."/>
            <person name="Andreopoulos B."/>
            <person name="Baker S."/>
            <person name="Barry K."/>
            <person name="Bills G."/>
            <person name="Bluhm B."/>
            <person name="Cannon C."/>
            <person name="Castanera R."/>
            <person name="Culley D."/>
            <person name="Daum C."/>
            <person name="Ezra D."/>
            <person name="Gonzalez J."/>
            <person name="Henrissat B."/>
            <person name="Kuo A."/>
            <person name="Liang C."/>
            <person name="Lipzen A."/>
            <person name="Lutzoni F."/>
            <person name="Magnuson J."/>
            <person name="Mondo S."/>
            <person name="Nolan M."/>
            <person name="Ohm R."/>
            <person name="Pangilinan J."/>
            <person name="Park H.-J."/>
            <person name="Ramirez L."/>
            <person name="Alfaro M."/>
            <person name="Sun H."/>
            <person name="Tritt A."/>
            <person name="Yoshinaga Y."/>
            <person name="Zwiers L.-H."/>
            <person name="Turgeon B."/>
            <person name="Goodwin S."/>
            <person name="Spatafora J."/>
            <person name="Crous P."/>
            <person name="Grigoriev I."/>
        </authorList>
    </citation>
    <scope>NUCLEOTIDE SEQUENCE</scope>
    <source>
        <strain evidence="2">SCOH1-5</strain>
    </source>
</reference>
<keyword evidence="1" id="KW-1133">Transmembrane helix</keyword>
<evidence type="ECO:0000256" key="1">
    <source>
        <dbReference type="SAM" id="Phobius"/>
    </source>
</evidence>
<accession>A0A6A6FGU7</accession>
<gene>
    <name evidence="2" type="ORF">CERZMDRAFT_97182</name>
</gene>
<evidence type="ECO:0000313" key="2">
    <source>
        <dbReference type="EMBL" id="KAF2212687.1"/>
    </source>
</evidence>
<keyword evidence="1" id="KW-0472">Membrane</keyword>
<dbReference type="Proteomes" id="UP000799539">
    <property type="component" value="Unassembled WGS sequence"/>
</dbReference>